<proteinExistence type="inferred from homology"/>
<reference evidence="4 5" key="1">
    <citation type="submission" date="2024-02" db="EMBL/GenBank/DDBJ databases">
        <authorList>
            <person name="Vignale AGUSTIN F."/>
            <person name="Sosa J E."/>
            <person name="Modenutti C."/>
        </authorList>
    </citation>
    <scope>NUCLEOTIDE SEQUENCE [LARGE SCALE GENOMIC DNA]</scope>
</reference>
<name>A0ABC8RQ28_9AQUA</name>
<sequence>MSKMFSLEENFDIDCLLDTYGSSKDFDSAVGGNIAKQTHLHETEDLGKSGDINSLCSGHRLYQQNIAEEELLLSTYQQEQQLQLFSHFRTLDDLYLDIVSPPFQLSGKEISKVVSFQSEDLKVIKSKKEKAIISPSASLKILKNYGNRFQRLNGEKINLPGNDIVSTKVSDQKLSAGAIIRLAGEKFIQSCSQMVDEVLVVDHSYPNSFLGLSDEEMKDVELLQCLLASAEKVAQQQFDRASKDLNQCDDSSSDKGTPIQRLVYYFSEALREKIDRETGKVTLKGLGKKWLLELEEAMMSPNPTCISVYQNVPFVQVSVFTGVQTVVDNVAKARKVHVIYLEIRGGMHCTVLMSTLAARREYPLEHLKITAIGTRSKPKIVETGKRLISFAQSINLSFSFKIVMVADMLDLNEDLFELDYEEVVVVYSPYLLRTMISWPDRLECLMKVMRNINPCVMVVIESEANHNSPSFVKRFIEAVFFYGAFFDSLEDCMCHDEQNRMIAESMYFSPAIRNIVAAEGEERTMRHVNFNVWRDFFARFGMVEMDLSMLSLNQADMMLKDFACGSSCTLDLDGKSLIIGWKGTPIHSFSAWKFL</sequence>
<accession>A0ABC8RQ28</accession>
<dbReference type="PANTHER" id="PTHR31636">
    <property type="entry name" value="OSJNBA0084A10.13 PROTEIN-RELATED"/>
    <property type="match status" value="1"/>
</dbReference>
<evidence type="ECO:0000313" key="5">
    <source>
        <dbReference type="Proteomes" id="UP001642360"/>
    </source>
</evidence>
<feature type="region of interest" description="Leucine repeat II (LRII)" evidence="3">
    <location>
        <begin position="382"/>
        <end position="414"/>
    </location>
</feature>
<evidence type="ECO:0000256" key="3">
    <source>
        <dbReference type="PROSITE-ProRule" id="PRU01191"/>
    </source>
</evidence>
<dbReference type="PROSITE" id="PS50985">
    <property type="entry name" value="GRAS"/>
    <property type="match status" value="1"/>
</dbReference>
<comment type="caution">
    <text evidence="4">The sequence shown here is derived from an EMBL/GenBank/DDBJ whole genome shotgun (WGS) entry which is preliminary data.</text>
</comment>
<evidence type="ECO:0000256" key="1">
    <source>
        <dbReference type="ARBA" id="ARBA00023015"/>
    </source>
</evidence>
<comment type="similarity">
    <text evidence="3">Belongs to the GRAS family.</text>
</comment>
<feature type="region of interest" description="SAW" evidence="3">
    <location>
        <begin position="517"/>
        <end position="593"/>
    </location>
</feature>
<protein>
    <recommendedName>
        <fullName evidence="6">DELLA RGL1-like protein</fullName>
    </recommendedName>
</protein>
<evidence type="ECO:0000256" key="2">
    <source>
        <dbReference type="ARBA" id="ARBA00023163"/>
    </source>
</evidence>
<organism evidence="4 5">
    <name type="scientific">Ilex paraguariensis</name>
    <name type="common">yerba mate</name>
    <dbReference type="NCBI Taxonomy" id="185542"/>
    <lineage>
        <taxon>Eukaryota</taxon>
        <taxon>Viridiplantae</taxon>
        <taxon>Streptophyta</taxon>
        <taxon>Embryophyta</taxon>
        <taxon>Tracheophyta</taxon>
        <taxon>Spermatophyta</taxon>
        <taxon>Magnoliopsida</taxon>
        <taxon>eudicotyledons</taxon>
        <taxon>Gunneridae</taxon>
        <taxon>Pentapetalae</taxon>
        <taxon>asterids</taxon>
        <taxon>campanulids</taxon>
        <taxon>Aquifoliales</taxon>
        <taxon>Aquifoliaceae</taxon>
        <taxon>Ilex</taxon>
    </lineage>
</organism>
<comment type="caution">
    <text evidence="3">Lacks conserved residue(s) required for the propagation of feature annotation.</text>
</comment>
<dbReference type="Pfam" id="PF03514">
    <property type="entry name" value="GRAS"/>
    <property type="match status" value="1"/>
</dbReference>
<dbReference type="InterPro" id="IPR005202">
    <property type="entry name" value="TF_GRAS"/>
</dbReference>
<gene>
    <name evidence="4" type="ORF">ILEXP_LOCUS13470</name>
</gene>
<dbReference type="Proteomes" id="UP001642360">
    <property type="component" value="Unassembled WGS sequence"/>
</dbReference>
<dbReference type="EMBL" id="CAUOFW020001502">
    <property type="protein sequence ID" value="CAK9145650.1"/>
    <property type="molecule type" value="Genomic_DNA"/>
</dbReference>
<evidence type="ECO:0008006" key="6">
    <source>
        <dbReference type="Google" id="ProtNLM"/>
    </source>
</evidence>
<evidence type="ECO:0000313" key="4">
    <source>
        <dbReference type="EMBL" id="CAK9145650.1"/>
    </source>
</evidence>
<dbReference type="AlphaFoldDB" id="A0ABC8RQ28"/>
<keyword evidence="2" id="KW-0804">Transcription</keyword>
<keyword evidence="5" id="KW-1185">Reference proteome</keyword>
<keyword evidence="1" id="KW-0805">Transcription regulation</keyword>